<keyword evidence="9" id="KW-1185">Reference proteome</keyword>
<comment type="similarity">
    <text evidence="4">Belongs to the peroxiredoxin-like PRXL2 family. PRXL2A subfamily.</text>
</comment>
<dbReference type="Proteomes" id="UP001152795">
    <property type="component" value="Unassembled WGS sequence"/>
</dbReference>
<evidence type="ECO:0000313" key="9">
    <source>
        <dbReference type="Proteomes" id="UP001152795"/>
    </source>
</evidence>
<gene>
    <name evidence="8" type="ORF">PACLA_8A008928</name>
</gene>
<proteinExistence type="inferred from homology"/>
<sequence>MRNGKTVAASMKQTIAIVTRKFFSFSRRILAVLIVTSLILVLFGVPFFVFLLKYMMQCKQTVLASAVSLCREEASVLSSLKAELDQRGIPLIGVVHETIGVEEFKPFFKGDIYLDDQSGGFHGNMDGEGRLMGGLFVVGAADQGVLLEYREKVWGDHADIEVVRAAVENIKISHNVSD</sequence>
<evidence type="ECO:0000256" key="7">
    <source>
        <dbReference type="ARBA" id="ARBA00032129"/>
    </source>
</evidence>
<keyword evidence="3" id="KW-0676">Redox-active center</keyword>
<reference evidence="8" key="1">
    <citation type="submission" date="2020-04" db="EMBL/GenBank/DDBJ databases">
        <authorList>
            <person name="Alioto T."/>
            <person name="Alioto T."/>
            <person name="Gomez Garrido J."/>
        </authorList>
    </citation>
    <scope>NUCLEOTIDE SEQUENCE</scope>
    <source>
        <strain evidence="8">A484AB</strain>
    </source>
</reference>
<dbReference type="InterPro" id="IPR032801">
    <property type="entry name" value="PXL2A/B/C"/>
</dbReference>
<dbReference type="GO" id="GO:0005737">
    <property type="term" value="C:cytoplasm"/>
    <property type="evidence" value="ECO:0007669"/>
    <property type="project" value="UniProtKB-SubCell"/>
</dbReference>
<dbReference type="OrthoDB" id="40334at2759"/>
<comment type="caution">
    <text evidence="8">The sequence shown here is derived from an EMBL/GenBank/DDBJ whole genome shotgun (WGS) entry which is preliminary data.</text>
</comment>
<evidence type="ECO:0000256" key="4">
    <source>
        <dbReference type="ARBA" id="ARBA00023787"/>
    </source>
</evidence>
<dbReference type="PANTHER" id="PTHR28630">
    <property type="match status" value="1"/>
</dbReference>
<evidence type="ECO:0000256" key="3">
    <source>
        <dbReference type="ARBA" id="ARBA00023284"/>
    </source>
</evidence>
<evidence type="ECO:0000256" key="5">
    <source>
        <dbReference type="ARBA" id="ARBA00023849"/>
    </source>
</evidence>
<evidence type="ECO:0000256" key="1">
    <source>
        <dbReference type="ARBA" id="ARBA00004496"/>
    </source>
</evidence>
<dbReference type="GO" id="GO:0016209">
    <property type="term" value="F:antioxidant activity"/>
    <property type="evidence" value="ECO:0007669"/>
    <property type="project" value="TreeGrafter"/>
</dbReference>
<dbReference type="Pfam" id="PF13911">
    <property type="entry name" value="AhpC-TSA_2"/>
    <property type="match status" value="1"/>
</dbReference>
<dbReference type="AlphaFoldDB" id="A0A6S7HVD4"/>
<evidence type="ECO:0000313" key="8">
    <source>
        <dbReference type="EMBL" id="CAB3998381.1"/>
    </source>
</evidence>
<comment type="subcellular location">
    <subcellularLocation>
        <location evidence="1">Cytoplasm</location>
    </subcellularLocation>
</comment>
<dbReference type="EMBL" id="CACRXK020003337">
    <property type="protein sequence ID" value="CAB3998381.1"/>
    <property type="molecule type" value="Genomic_DNA"/>
</dbReference>
<name>A0A6S7HVD4_PARCT</name>
<dbReference type="PANTHER" id="PTHR28630:SF31">
    <property type="entry name" value="PEROXIREDOXIN-LIKE 2A"/>
    <property type="match status" value="1"/>
</dbReference>
<organism evidence="8 9">
    <name type="scientific">Paramuricea clavata</name>
    <name type="common">Red gorgonian</name>
    <name type="synonym">Violescent sea-whip</name>
    <dbReference type="NCBI Taxonomy" id="317549"/>
    <lineage>
        <taxon>Eukaryota</taxon>
        <taxon>Metazoa</taxon>
        <taxon>Cnidaria</taxon>
        <taxon>Anthozoa</taxon>
        <taxon>Octocorallia</taxon>
        <taxon>Malacalcyonacea</taxon>
        <taxon>Plexauridae</taxon>
        <taxon>Paramuricea</taxon>
    </lineage>
</organism>
<protein>
    <recommendedName>
        <fullName evidence="5">Peroxiredoxin-like 2A</fullName>
    </recommendedName>
    <alternativeName>
        <fullName evidence="7">Peroxiredoxin-like 2 activated in M-CSF stimulated monocytes</fullName>
    </alternativeName>
    <alternativeName>
        <fullName evidence="6">Redox-regulatory protein FAM213A</fullName>
    </alternativeName>
</protein>
<evidence type="ECO:0000256" key="2">
    <source>
        <dbReference type="ARBA" id="ARBA00022490"/>
    </source>
</evidence>
<evidence type="ECO:0000256" key="6">
    <source>
        <dbReference type="ARBA" id="ARBA00032058"/>
    </source>
</evidence>
<accession>A0A6S7HVD4</accession>
<keyword evidence="2" id="KW-0963">Cytoplasm</keyword>